<comment type="caution">
    <text evidence="3">The sequence shown here is derived from an EMBL/GenBank/DDBJ whole genome shotgun (WGS) entry which is preliminary data.</text>
</comment>
<dbReference type="AlphaFoldDB" id="A0A1E3H664"/>
<sequence>MTGDDRHRRPEAAASPSCHSILRRTRKAVRLLALASGLLAALPVSAAEPTVRLEGPRAYGWWIGDLLPLVATVEVDAGLSLDPASLPRVRAVDYWLDLRRLDVTEEAAPEGRRRYRLALDYQTFYAPLEPKAMTIPPVVLRFSGEAGVAEVRVPGFTFVTAPIREIMAPTVPEAMQPLRPLGVIDTRPSQVVAAAGASLALLALAGLAWHHSLGPFRRRPRPFARALREVRRSLARGSDAAALRAAHLALHRAFDSASARTLLAGDLDRFLATHPAYVAAEDGIRDFYAASRRLFFGRGLPDGGGRDPAGTDLVDLARHLAAIERGGAR</sequence>
<accession>A0A1E3H664</accession>
<keyword evidence="2" id="KW-0732">Signal</keyword>
<keyword evidence="4" id="KW-1185">Reference proteome</keyword>
<feature type="signal peptide" evidence="2">
    <location>
        <begin position="1"/>
        <end position="46"/>
    </location>
</feature>
<dbReference type="EMBL" id="MCRJ01000013">
    <property type="protein sequence ID" value="ODN71803.1"/>
    <property type="molecule type" value="Genomic_DNA"/>
</dbReference>
<reference evidence="3 4" key="1">
    <citation type="submission" date="2016-07" db="EMBL/GenBank/DDBJ databases">
        <title>Draft Genome Sequence of Methylobrevis pamukkalensis PK2.</title>
        <authorList>
            <person name="Vasilenko O.V."/>
            <person name="Doronina N.V."/>
            <person name="Shmareva M.N."/>
            <person name="Tarlachkov S.V."/>
            <person name="Mustakhimov I."/>
            <person name="Trotsenko Y.A."/>
        </authorList>
    </citation>
    <scope>NUCLEOTIDE SEQUENCE [LARGE SCALE GENOMIC DNA]</scope>
    <source>
        <strain evidence="3 4">PK2</strain>
    </source>
</reference>
<evidence type="ECO:0000313" key="3">
    <source>
        <dbReference type="EMBL" id="ODN71803.1"/>
    </source>
</evidence>
<dbReference type="Proteomes" id="UP000094622">
    <property type="component" value="Unassembled WGS sequence"/>
</dbReference>
<keyword evidence="1" id="KW-0472">Membrane</keyword>
<dbReference type="OrthoDB" id="5608210at2"/>
<gene>
    <name evidence="3" type="ORF">A6302_00842</name>
</gene>
<keyword evidence="1" id="KW-1133">Transmembrane helix</keyword>
<evidence type="ECO:0000313" key="4">
    <source>
        <dbReference type="Proteomes" id="UP000094622"/>
    </source>
</evidence>
<evidence type="ECO:0000256" key="2">
    <source>
        <dbReference type="SAM" id="SignalP"/>
    </source>
</evidence>
<feature type="transmembrane region" description="Helical" evidence="1">
    <location>
        <begin position="191"/>
        <end position="209"/>
    </location>
</feature>
<organism evidence="3 4">
    <name type="scientific">Methylobrevis pamukkalensis</name>
    <dbReference type="NCBI Taxonomy" id="1439726"/>
    <lineage>
        <taxon>Bacteria</taxon>
        <taxon>Pseudomonadati</taxon>
        <taxon>Pseudomonadota</taxon>
        <taxon>Alphaproteobacteria</taxon>
        <taxon>Hyphomicrobiales</taxon>
        <taxon>Pleomorphomonadaceae</taxon>
        <taxon>Methylobrevis</taxon>
    </lineage>
</organism>
<feature type="chain" id="PRO_5009128938" evidence="2">
    <location>
        <begin position="47"/>
        <end position="329"/>
    </location>
</feature>
<protein>
    <submittedName>
        <fullName evidence="3">MxaA protein</fullName>
    </submittedName>
</protein>
<keyword evidence="1" id="KW-0812">Transmembrane</keyword>
<name>A0A1E3H664_9HYPH</name>
<dbReference type="RefSeq" id="WP_083255485.1">
    <property type="nucleotide sequence ID" value="NZ_MCRJ01000013.1"/>
</dbReference>
<evidence type="ECO:0000256" key="1">
    <source>
        <dbReference type="SAM" id="Phobius"/>
    </source>
</evidence>
<proteinExistence type="predicted"/>